<comment type="caution">
    <text evidence="4">The sequence shown here is derived from an EMBL/GenBank/DDBJ whole genome shotgun (WGS) entry which is preliminary data.</text>
</comment>
<dbReference type="Pfam" id="PF01156">
    <property type="entry name" value="IU_nuc_hydro"/>
    <property type="match status" value="1"/>
</dbReference>
<reference evidence="5" key="1">
    <citation type="journal article" date="2019" name="Int. J. Syst. Evol. Microbiol.">
        <title>The Global Catalogue of Microorganisms (GCM) 10K type strain sequencing project: providing services to taxonomists for standard genome sequencing and annotation.</title>
        <authorList>
            <consortium name="The Broad Institute Genomics Platform"/>
            <consortium name="The Broad Institute Genome Sequencing Center for Infectious Disease"/>
            <person name="Wu L."/>
            <person name="Ma J."/>
        </authorList>
    </citation>
    <scope>NUCLEOTIDE SEQUENCE [LARGE SCALE GENOMIC DNA]</scope>
    <source>
        <strain evidence="5">JCM 18298</strain>
    </source>
</reference>
<evidence type="ECO:0000259" key="3">
    <source>
        <dbReference type="Pfam" id="PF01156"/>
    </source>
</evidence>
<evidence type="ECO:0000256" key="2">
    <source>
        <dbReference type="ARBA" id="ARBA00023295"/>
    </source>
</evidence>
<sequence>MTTRYHDSRELLIACTDAGDDPDDAVALALLAFTTPEFAVLTTDEYSDYRRAAFVRYFLDLLGRPDVPVIPGEVTGGRKHWAAEGLAPSRRDGRRVGWQSFLTGLSVDPEQRLLWAGFGPMTELAWMLSSDVTAQSPAGVLDRTKVVQMGGWYRTYRDPSRAEHNLRADPRAARYVVDSGVDLTLVLSDTTWRTEIAVHRDSEIYRLLAASTEPWARLLVAHYDQWFQVWHSSSRLHDPLALWALLRESETIKGSGRYVDFEQLDFRMEADGRMVSGTECSARVSVATDYAAFMEWVRATLSAGGPLGWALTRSVEEVTGPIAADALALNELLTKLREY</sequence>
<dbReference type="InterPro" id="IPR001910">
    <property type="entry name" value="Inosine/uridine_hydrolase_dom"/>
</dbReference>
<dbReference type="Proteomes" id="UP001500603">
    <property type="component" value="Unassembled WGS sequence"/>
</dbReference>
<organism evidence="4 5">
    <name type="scientific">Nocardia callitridis</name>
    <dbReference type="NCBI Taxonomy" id="648753"/>
    <lineage>
        <taxon>Bacteria</taxon>
        <taxon>Bacillati</taxon>
        <taxon>Actinomycetota</taxon>
        <taxon>Actinomycetes</taxon>
        <taxon>Mycobacteriales</taxon>
        <taxon>Nocardiaceae</taxon>
        <taxon>Nocardia</taxon>
    </lineage>
</organism>
<gene>
    <name evidence="4" type="ORF">GCM10023318_34550</name>
</gene>
<evidence type="ECO:0000313" key="5">
    <source>
        <dbReference type="Proteomes" id="UP001500603"/>
    </source>
</evidence>
<evidence type="ECO:0000256" key="1">
    <source>
        <dbReference type="ARBA" id="ARBA00022801"/>
    </source>
</evidence>
<dbReference type="RefSeq" id="WP_345496407.1">
    <property type="nucleotide sequence ID" value="NZ_BAABJM010000002.1"/>
</dbReference>
<keyword evidence="1" id="KW-0378">Hydrolase</keyword>
<evidence type="ECO:0000313" key="4">
    <source>
        <dbReference type="EMBL" id="GAA5056755.1"/>
    </source>
</evidence>
<dbReference type="InterPro" id="IPR036452">
    <property type="entry name" value="Ribo_hydro-like"/>
</dbReference>
<dbReference type="PANTHER" id="PTHR12304:SF4">
    <property type="entry name" value="URIDINE NUCLEOSIDASE"/>
    <property type="match status" value="1"/>
</dbReference>
<proteinExistence type="predicted"/>
<name>A0ABP9KI08_9NOCA</name>
<keyword evidence="2" id="KW-0326">Glycosidase</keyword>
<dbReference type="SUPFAM" id="SSF53590">
    <property type="entry name" value="Nucleoside hydrolase"/>
    <property type="match status" value="1"/>
</dbReference>
<dbReference type="PANTHER" id="PTHR12304">
    <property type="entry name" value="INOSINE-URIDINE PREFERRING NUCLEOSIDE HYDROLASE"/>
    <property type="match status" value="1"/>
</dbReference>
<dbReference type="Gene3D" id="3.90.245.10">
    <property type="entry name" value="Ribonucleoside hydrolase-like"/>
    <property type="match status" value="1"/>
</dbReference>
<keyword evidence="5" id="KW-1185">Reference proteome</keyword>
<feature type="domain" description="Inosine/uridine-preferring nucleoside hydrolase" evidence="3">
    <location>
        <begin position="16"/>
        <end position="294"/>
    </location>
</feature>
<dbReference type="EMBL" id="BAABJM010000002">
    <property type="protein sequence ID" value="GAA5056755.1"/>
    <property type="molecule type" value="Genomic_DNA"/>
</dbReference>
<protein>
    <recommendedName>
        <fullName evidence="3">Inosine/uridine-preferring nucleoside hydrolase domain-containing protein</fullName>
    </recommendedName>
</protein>
<accession>A0ABP9KI08</accession>
<dbReference type="InterPro" id="IPR023186">
    <property type="entry name" value="IUNH"/>
</dbReference>